<comment type="similarity">
    <text evidence="8">Belongs to the insect chemoreceptor superfamily. Gustatory receptor (GR) family.</text>
</comment>
<keyword evidence="2 8" id="KW-1003">Cell membrane</keyword>
<evidence type="ECO:0000256" key="3">
    <source>
        <dbReference type="ARBA" id="ARBA00022692"/>
    </source>
</evidence>
<feature type="transmembrane region" description="Helical" evidence="8">
    <location>
        <begin position="153"/>
        <end position="173"/>
    </location>
</feature>
<evidence type="ECO:0000256" key="8">
    <source>
        <dbReference type="RuleBase" id="RU363108"/>
    </source>
</evidence>
<keyword evidence="7 8" id="KW-0807">Transducer</keyword>
<evidence type="ECO:0000256" key="1">
    <source>
        <dbReference type="ARBA" id="ARBA00004651"/>
    </source>
</evidence>
<dbReference type="GO" id="GO:0050909">
    <property type="term" value="P:sensory perception of taste"/>
    <property type="evidence" value="ECO:0007669"/>
    <property type="project" value="InterPro"/>
</dbReference>
<evidence type="ECO:0000313" key="10">
    <source>
        <dbReference type="Proteomes" id="UP000292052"/>
    </source>
</evidence>
<keyword evidence="4 8" id="KW-1133">Transmembrane helix</keyword>
<dbReference type="AlphaFoldDB" id="A0A482VPX0"/>
<keyword evidence="3 8" id="KW-0812">Transmembrane</keyword>
<dbReference type="GO" id="GO:0030424">
    <property type="term" value="C:axon"/>
    <property type="evidence" value="ECO:0007669"/>
    <property type="project" value="TreeGrafter"/>
</dbReference>
<sequence length="353" mass="41115">MNFKLLRTVFAIGKLFAITPPSIDITNATNCQKLHAYLMIIFYTIGVIISCYHKISSYIRYDNLKLAIKAILDSSLYIFNICTVAMPLIKRSQWYILIKNLKITQKSDDVTEKKSGRSFVWFNFAFWSCMAYMTYTFANIMGVEFFKQYWVEYVQLYVQFLTSFLMYTILTMLRARYCSVFRQLFNIRKFGAAANRIKHDINILKETVDVFNDIFGWPTLLIVVFVSLQVLAYLDNIFVVSSTTDVKILLYNVILLLLFAGEVGVHILTVDSILQEFEKILGLACGLRRRFEYKEEEFCKLIDIIIDNSPKFSVARFFTIDRSTILRIFETISTCLIIMIQFNSNLQPSDCID</sequence>
<accession>A0A482VPX0</accession>
<name>A0A482VPX0_ASBVE</name>
<comment type="subcellular location">
    <subcellularLocation>
        <location evidence="1 8">Cell membrane</location>
        <topology evidence="1 8">Multi-pass membrane protein</topology>
    </subcellularLocation>
</comment>
<feature type="non-terminal residue" evidence="9">
    <location>
        <position position="353"/>
    </location>
</feature>
<dbReference type="Proteomes" id="UP000292052">
    <property type="component" value="Unassembled WGS sequence"/>
</dbReference>
<evidence type="ECO:0000256" key="7">
    <source>
        <dbReference type="ARBA" id="ARBA00023224"/>
    </source>
</evidence>
<gene>
    <name evidence="9" type="ORF">BDFB_011371</name>
</gene>
<feature type="transmembrane region" description="Helical" evidence="8">
    <location>
        <begin position="75"/>
        <end position="98"/>
    </location>
</feature>
<comment type="caution">
    <text evidence="8">Lacks conserved residue(s) required for the propagation of feature annotation.</text>
</comment>
<feature type="transmembrane region" description="Helical" evidence="8">
    <location>
        <begin position="36"/>
        <end position="55"/>
    </location>
</feature>
<evidence type="ECO:0000256" key="5">
    <source>
        <dbReference type="ARBA" id="ARBA00023136"/>
    </source>
</evidence>
<evidence type="ECO:0000313" key="9">
    <source>
        <dbReference type="EMBL" id="RZC34766.1"/>
    </source>
</evidence>
<dbReference type="InterPro" id="IPR013604">
    <property type="entry name" value="7TM_chemorcpt"/>
</dbReference>
<dbReference type="Pfam" id="PF08395">
    <property type="entry name" value="7tm_7"/>
    <property type="match status" value="1"/>
</dbReference>
<dbReference type="PANTHER" id="PTHR21143">
    <property type="entry name" value="INVERTEBRATE GUSTATORY RECEPTOR"/>
    <property type="match status" value="1"/>
</dbReference>
<evidence type="ECO:0000256" key="6">
    <source>
        <dbReference type="ARBA" id="ARBA00023170"/>
    </source>
</evidence>
<keyword evidence="6 8" id="KW-0675">Receptor</keyword>
<dbReference type="EMBL" id="QDEB01076918">
    <property type="protein sequence ID" value="RZC34766.1"/>
    <property type="molecule type" value="Genomic_DNA"/>
</dbReference>
<dbReference type="OrthoDB" id="5795306at2759"/>
<comment type="function">
    <text evidence="8">Gustatory receptor which mediates acceptance or avoidance behavior, depending on its substrates.</text>
</comment>
<organism evidence="9 10">
    <name type="scientific">Asbolus verrucosus</name>
    <name type="common">Desert ironclad beetle</name>
    <dbReference type="NCBI Taxonomy" id="1661398"/>
    <lineage>
        <taxon>Eukaryota</taxon>
        <taxon>Metazoa</taxon>
        <taxon>Ecdysozoa</taxon>
        <taxon>Arthropoda</taxon>
        <taxon>Hexapoda</taxon>
        <taxon>Insecta</taxon>
        <taxon>Pterygota</taxon>
        <taxon>Neoptera</taxon>
        <taxon>Endopterygota</taxon>
        <taxon>Coleoptera</taxon>
        <taxon>Polyphaga</taxon>
        <taxon>Cucujiformia</taxon>
        <taxon>Tenebrionidae</taxon>
        <taxon>Pimeliinae</taxon>
        <taxon>Asbolus</taxon>
    </lineage>
</organism>
<proteinExistence type="inferred from homology"/>
<keyword evidence="5 8" id="KW-0472">Membrane</keyword>
<feature type="transmembrane region" description="Helical" evidence="8">
    <location>
        <begin position="249"/>
        <end position="270"/>
    </location>
</feature>
<dbReference type="GO" id="GO:0008049">
    <property type="term" value="P:male courtship behavior"/>
    <property type="evidence" value="ECO:0007669"/>
    <property type="project" value="TreeGrafter"/>
</dbReference>
<dbReference type="GO" id="GO:0007635">
    <property type="term" value="P:chemosensory behavior"/>
    <property type="evidence" value="ECO:0007669"/>
    <property type="project" value="TreeGrafter"/>
</dbReference>
<dbReference type="GO" id="GO:0007165">
    <property type="term" value="P:signal transduction"/>
    <property type="evidence" value="ECO:0007669"/>
    <property type="project" value="UniProtKB-KW"/>
</dbReference>
<dbReference type="GO" id="GO:0043025">
    <property type="term" value="C:neuronal cell body"/>
    <property type="evidence" value="ECO:0007669"/>
    <property type="project" value="TreeGrafter"/>
</dbReference>
<dbReference type="GO" id="GO:0005886">
    <property type="term" value="C:plasma membrane"/>
    <property type="evidence" value="ECO:0007669"/>
    <property type="project" value="UniProtKB-SubCell"/>
</dbReference>
<dbReference type="PANTHER" id="PTHR21143:SF104">
    <property type="entry name" value="GUSTATORY RECEPTOR 8A-RELATED"/>
    <property type="match status" value="1"/>
</dbReference>
<protein>
    <recommendedName>
        <fullName evidence="8">Gustatory receptor</fullName>
    </recommendedName>
</protein>
<comment type="caution">
    <text evidence="9">The sequence shown here is derived from an EMBL/GenBank/DDBJ whole genome shotgun (WGS) entry which is preliminary data.</text>
</comment>
<keyword evidence="10" id="KW-1185">Reference proteome</keyword>
<feature type="transmembrane region" description="Helical" evidence="8">
    <location>
        <begin position="119"/>
        <end position="141"/>
    </location>
</feature>
<evidence type="ECO:0000256" key="4">
    <source>
        <dbReference type="ARBA" id="ARBA00022989"/>
    </source>
</evidence>
<evidence type="ECO:0000256" key="2">
    <source>
        <dbReference type="ARBA" id="ARBA00022475"/>
    </source>
</evidence>
<feature type="transmembrane region" description="Helical" evidence="8">
    <location>
        <begin position="214"/>
        <end position="234"/>
    </location>
</feature>
<reference evidence="9 10" key="1">
    <citation type="submission" date="2017-03" db="EMBL/GenBank/DDBJ databases">
        <title>Genome of the blue death feigning beetle - Asbolus verrucosus.</title>
        <authorList>
            <person name="Rider S.D."/>
        </authorList>
    </citation>
    <scope>NUCLEOTIDE SEQUENCE [LARGE SCALE GENOMIC DNA]</scope>
    <source>
        <strain evidence="9">Butters</strain>
        <tissue evidence="9">Head and leg muscle</tissue>
    </source>
</reference>
<dbReference type="GO" id="GO:0030425">
    <property type="term" value="C:dendrite"/>
    <property type="evidence" value="ECO:0007669"/>
    <property type="project" value="TreeGrafter"/>
</dbReference>